<dbReference type="GO" id="GO:0000049">
    <property type="term" value="F:tRNA binding"/>
    <property type="evidence" value="ECO:0007669"/>
    <property type="project" value="UniProtKB-KW"/>
</dbReference>
<evidence type="ECO:0000259" key="4">
    <source>
        <dbReference type="PROSITE" id="PS51722"/>
    </source>
</evidence>
<keyword evidence="3" id="KW-0378">Hydrolase</keyword>
<dbReference type="EMBL" id="POTW01000024">
    <property type="protein sequence ID" value="PZF83516.1"/>
    <property type="molecule type" value="Genomic_DNA"/>
</dbReference>
<keyword evidence="6" id="KW-1185">Reference proteome</keyword>
<comment type="function">
    <text evidence="3">A 50S ribosomal subunit assembly protein with GTPase activity, required for 50S subunit assembly at low temperatures, may also play a role in translation. Binds GTP and analogs. Binds the 70S ribosome between the 30S and 50S subunits, in a similar position as ribosome-bound EF-G; it contacts a number of ribosomal proteins, both rRNAs and the A-site tRNA.</text>
</comment>
<proteinExistence type="inferred from homology"/>
<dbReference type="GO" id="GO:0003924">
    <property type="term" value="F:GTPase activity"/>
    <property type="evidence" value="ECO:0007669"/>
    <property type="project" value="UniProtKB-UniRule"/>
</dbReference>
<dbReference type="PANTHER" id="PTHR42908">
    <property type="entry name" value="TRANSLATION ELONGATION FACTOR-RELATED"/>
    <property type="match status" value="1"/>
</dbReference>
<dbReference type="CDD" id="cd03710">
    <property type="entry name" value="BipA_TypA_C"/>
    <property type="match status" value="1"/>
</dbReference>
<dbReference type="InterPro" id="IPR027417">
    <property type="entry name" value="P-loop_NTPase"/>
</dbReference>
<dbReference type="GO" id="GO:0005829">
    <property type="term" value="C:cytosol"/>
    <property type="evidence" value="ECO:0007669"/>
    <property type="project" value="TreeGrafter"/>
</dbReference>
<dbReference type="Pfam" id="PF03144">
    <property type="entry name" value="GTP_EFTU_D2"/>
    <property type="match status" value="1"/>
</dbReference>
<dbReference type="GO" id="GO:0043022">
    <property type="term" value="F:ribosome binding"/>
    <property type="evidence" value="ECO:0007669"/>
    <property type="project" value="UniProtKB-UniRule"/>
</dbReference>
<dbReference type="GO" id="GO:1990904">
    <property type="term" value="C:ribonucleoprotein complex"/>
    <property type="evidence" value="ECO:0007669"/>
    <property type="project" value="TreeGrafter"/>
</dbReference>
<dbReference type="PRINTS" id="PR00315">
    <property type="entry name" value="ELONGATNFCT"/>
</dbReference>
<protein>
    <recommendedName>
        <fullName evidence="3">Large ribosomal subunit assembly factor BipA</fullName>
        <ecNumber evidence="3">3.6.5.-</ecNumber>
    </recommendedName>
    <alternativeName>
        <fullName evidence="3">GTP-binding protein BipA</fullName>
    </alternativeName>
</protein>
<feature type="domain" description="Tr-type G" evidence="4">
    <location>
        <begin position="7"/>
        <end position="210"/>
    </location>
</feature>
<dbReference type="InterPro" id="IPR042116">
    <property type="entry name" value="TypA/BipA_C"/>
</dbReference>
<dbReference type="GO" id="GO:0019843">
    <property type="term" value="F:rRNA binding"/>
    <property type="evidence" value="ECO:0007669"/>
    <property type="project" value="UniProtKB-KW"/>
</dbReference>
<comment type="subcellular location">
    <subcellularLocation>
        <location evidence="3">Cytoplasm</location>
    </subcellularLocation>
    <text evidence="3">Binds to ribosomes.</text>
</comment>
<dbReference type="HAMAP" id="MF_00849">
    <property type="entry name" value="BipA"/>
    <property type="match status" value="1"/>
</dbReference>
<comment type="similarity">
    <text evidence="3">Belongs to the TRAFAC class translation factor GTPase superfamily. Classic translation factor GTPase family. BipA subfamily.</text>
</comment>
<dbReference type="PROSITE" id="PS51722">
    <property type="entry name" value="G_TR_2"/>
    <property type="match status" value="1"/>
</dbReference>
<dbReference type="CDD" id="cd03691">
    <property type="entry name" value="BipA_TypA_II"/>
    <property type="match status" value="1"/>
</dbReference>
<dbReference type="InterPro" id="IPR006298">
    <property type="entry name" value="BipA"/>
</dbReference>
<dbReference type="Pfam" id="PF00679">
    <property type="entry name" value="EFG_C"/>
    <property type="match status" value="1"/>
</dbReference>
<dbReference type="InterPro" id="IPR004161">
    <property type="entry name" value="EFTu-like_2"/>
</dbReference>
<dbReference type="CDD" id="cd01891">
    <property type="entry name" value="TypA_BipA"/>
    <property type="match status" value="1"/>
</dbReference>
<dbReference type="PANTHER" id="PTHR42908:SF8">
    <property type="entry name" value="TR-TYPE G DOMAIN-CONTAINING PROTEIN"/>
    <property type="match status" value="1"/>
</dbReference>
<dbReference type="InterPro" id="IPR035647">
    <property type="entry name" value="EFG_III/V"/>
</dbReference>
<dbReference type="Gene3D" id="3.30.70.870">
    <property type="entry name" value="Elongation Factor G (Translational Gtpase), domain 3"/>
    <property type="match status" value="1"/>
</dbReference>
<dbReference type="RefSeq" id="WP_111254920.1">
    <property type="nucleotide sequence ID" value="NZ_POTW01000024.1"/>
</dbReference>
<dbReference type="Proteomes" id="UP000248764">
    <property type="component" value="Unassembled WGS sequence"/>
</dbReference>
<dbReference type="InterPro" id="IPR009000">
    <property type="entry name" value="Transl_B-barrel_sf"/>
</dbReference>
<dbReference type="FunFam" id="3.30.70.240:FF:000002">
    <property type="entry name" value="GTP-binding protein TypA"/>
    <property type="match status" value="1"/>
</dbReference>
<dbReference type="InterPro" id="IPR000640">
    <property type="entry name" value="EFG_V-like"/>
</dbReference>
<sequence>MSVRSRDDLRNVAIVAHVDHGKTTLVDALLWQSGVFRANQDVADRVMDSGDLEREKGITILAKNTAVRWRDTTINIIDTPGHADFGGEVERGLSMVDGVVLLVDASEGPLPQTRFVLRKALHNRLPIVVVVNKTDRPDARIAEVVDETYELFLDLLDDSSDQSALDFPIVYACARDGKAALERPADGEMPAADDLSALVTTILETIPAPTYTDGAPLQAHVTNLDASPFLGRLALCRVREGEIAKGSQVAWCRKDGSIERVKVTELLMTEALERVPAEKAGPGDIIAVAGIPEITIGETLADVDDPRPLPLITVDEPALSMTIGANTSPLSGRSGGSKVTARLVKDRLESELIGNVSLRVLPTERPDAWEVQGRGELALAVLVETMRREGYELTVGKPQVVTREVDGKVQEPFERLTVDCPEEYLGAVTQLLAVRKGRMEQMTNHGTGWIRMEFVVPARGLIGFRTDFLTETRGTGLAHHVFESYESWAGDLRTRPTGSLVADRSGVATSYAMFNLQERGTLFVEPTTEVYEGMIVGENSRSDDMDVNITKEKKLTNVRSSTADELERLIPPRKLSLEQALEFCRDDECVEVTPKAVRLRKVVLDAATRGRAAARRKHAQ</sequence>
<dbReference type="InterPro" id="IPR031157">
    <property type="entry name" value="G_TR_CS"/>
</dbReference>
<dbReference type="InterPro" id="IPR048876">
    <property type="entry name" value="BipA_C"/>
</dbReference>
<dbReference type="AlphaFoldDB" id="A0A2W2CCX1"/>
<dbReference type="Pfam" id="PF00009">
    <property type="entry name" value="GTP_EFTU"/>
    <property type="match status" value="1"/>
</dbReference>
<dbReference type="Pfam" id="PF21018">
    <property type="entry name" value="BipA_C"/>
    <property type="match status" value="1"/>
</dbReference>
<dbReference type="SMART" id="SM00838">
    <property type="entry name" value="EFG_C"/>
    <property type="match status" value="1"/>
</dbReference>
<evidence type="ECO:0000313" key="6">
    <source>
        <dbReference type="Proteomes" id="UP000248764"/>
    </source>
</evidence>
<keyword evidence="3" id="KW-0699">rRNA-binding</keyword>
<dbReference type="SUPFAM" id="SSF54980">
    <property type="entry name" value="EF-G C-terminal domain-like"/>
    <property type="match status" value="2"/>
</dbReference>
<dbReference type="Gene3D" id="3.30.70.240">
    <property type="match status" value="1"/>
</dbReference>
<keyword evidence="2 3" id="KW-0342">GTP-binding</keyword>
<dbReference type="PROSITE" id="PS00301">
    <property type="entry name" value="G_TR_1"/>
    <property type="match status" value="1"/>
</dbReference>
<dbReference type="SUPFAM" id="SSF52540">
    <property type="entry name" value="P-loop containing nucleoside triphosphate hydrolases"/>
    <property type="match status" value="1"/>
</dbReference>
<name>A0A2W2CCX1_9ACTN</name>
<evidence type="ECO:0000256" key="2">
    <source>
        <dbReference type="ARBA" id="ARBA00023134"/>
    </source>
</evidence>
<evidence type="ECO:0000313" key="5">
    <source>
        <dbReference type="EMBL" id="PZF83516.1"/>
    </source>
</evidence>
<dbReference type="NCBIfam" id="TIGR01394">
    <property type="entry name" value="TypA_BipA"/>
    <property type="match status" value="1"/>
</dbReference>
<dbReference type="Gene3D" id="2.40.50.250">
    <property type="entry name" value="bipa protein"/>
    <property type="match status" value="1"/>
</dbReference>
<evidence type="ECO:0000256" key="1">
    <source>
        <dbReference type="ARBA" id="ARBA00022741"/>
    </source>
</evidence>
<comment type="subunit">
    <text evidence="3">Monomer.</text>
</comment>
<dbReference type="FunFam" id="2.40.50.250:FF:000001">
    <property type="entry name" value="GTP-binding protein TypA"/>
    <property type="match status" value="1"/>
</dbReference>
<dbReference type="GO" id="GO:0000027">
    <property type="term" value="P:ribosomal large subunit assembly"/>
    <property type="evidence" value="ECO:0007669"/>
    <property type="project" value="UniProtKB-UniRule"/>
</dbReference>
<reference evidence="5 6" key="1">
    <citation type="submission" date="2018-01" db="EMBL/GenBank/DDBJ databases">
        <title>Draft genome sequence of Jiangella sp. GTF31.</title>
        <authorList>
            <person name="Sahin N."/>
            <person name="Ay H."/>
            <person name="Saygin H."/>
        </authorList>
    </citation>
    <scope>NUCLEOTIDE SEQUENCE [LARGE SCALE GENOMIC DNA]</scope>
    <source>
        <strain evidence="5 6">GTF31</strain>
    </source>
</reference>
<evidence type="ECO:0000256" key="3">
    <source>
        <dbReference type="HAMAP-Rule" id="MF_00849"/>
    </source>
</evidence>
<dbReference type="EC" id="3.6.5.-" evidence="3"/>
<dbReference type="NCBIfam" id="TIGR00231">
    <property type="entry name" value="small_GTP"/>
    <property type="match status" value="1"/>
</dbReference>
<dbReference type="FunFam" id="3.30.70.870:FF:000003">
    <property type="entry name" value="GTP-binding protein TypA"/>
    <property type="match status" value="1"/>
</dbReference>
<dbReference type="GO" id="GO:0005525">
    <property type="term" value="F:GTP binding"/>
    <property type="evidence" value="ECO:0007669"/>
    <property type="project" value="UniProtKB-UniRule"/>
</dbReference>
<dbReference type="InterPro" id="IPR035651">
    <property type="entry name" value="BipA_V"/>
</dbReference>
<dbReference type="Gene3D" id="3.40.50.300">
    <property type="entry name" value="P-loop containing nucleotide triphosphate hydrolases"/>
    <property type="match status" value="1"/>
</dbReference>
<keyword evidence="3" id="KW-0820">tRNA-binding</keyword>
<feature type="binding site" evidence="3">
    <location>
        <begin position="19"/>
        <end position="24"/>
    </location>
    <ligand>
        <name>GTP</name>
        <dbReference type="ChEBI" id="CHEBI:37565"/>
    </ligand>
</feature>
<dbReference type="FunFam" id="3.40.50.300:FF:000055">
    <property type="entry name" value="GTP-binding protein TypA"/>
    <property type="match status" value="1"/>
</dbReference>
<feature type="binding site" evidence="3">
    <location>
        <begin position="132"/>
        <end position="135"/>
    </location>
    <ligand>
        <name>GTP</name>
        <dbReference type="ChEBI" id="CHEBI:37565"/>
    </ligand>
</feature>
<dbReference type="Gene3D" id="2.40.30.10">
    <property type="entry name" value="Translation factors"/>
    <property type="match status" value="1"/>
</dbReference>
<keyword evidence="3" id="KW-0690">Ribosome biogenesis</keyword>
<dbReference type="InterPro" id="IPR000795">
    <property type="entry name" value="T_Tr_GTP-bd_dom"/>
</dbReference>
<dbReference type="InterPro" id="IPR047041">
    <property type="entry name" value="BipA_GTP-bd_dom"/>
</dbReference>
<organism evidence="5 6">
    <name type="scientific">Jiangella anatolica</name>
    <dbReference type="NCBI Taxonomy" id="2670374"/>
    <lineage>
        <taxon>Bacteria</taxon>
        <taxon>Bacillati</taxon>
        <taxon>Actinomycetota</taxon>
        <taxon>Actinomycetes</taxon>
        <taxon>Jiangellales</taxon>
        <taxon>Jiangellaceae</taxon>
        <taxon>Jiangella</taxon>
    </lineage>
</organism>
<comment type="catalytic activity">
    <reaction evidence="3">
        <text>GTP + H2O = GDP + phosphate + H(+)</text>
        <dbReference type="Rhea" id="RHEA:19669"/>
        <dbReference type="ChEBI" id="CHEBI:15377"/>
        <dbReference type="ChEBI" id="CHEBI:15378"/>
        <dbReference type="ChEBI" id="CHEBI:37565"/>
        <dbReference type="ChEBI" id="CHEBI:43474"/>
        <dbReference type="ChEBI" id="CHEBI:58189"/>
    </reaction>
</comment>
<keyword evidence="3" id="KW-0963">Cytoplasm</keyword>
<gene>
    <name evidence="5" type="primary">typA</name>
    <name evidence="3" type="synonym">bipA</name>
    <name evidence="5" type="ORF">C1I92_12125</name>
</gene>
<dbReference type="InterPro" id="IPR005225">
    <property type="entry name" value="Small_GTP-bd"/>
</dbReference>
<keyword evidence="3" id="KW-0694">RNA-binding</keyword>
<comment type="caution">
    <text evidence="5">The sequence shown here is derived from an EMBL/GenBank/DDBJ whole genome shotgun (WGS) entry which is preliminary data.</text>
</comment>
<accession>A0A2W2CCX1</accession>
<dbReference type="SUPFAM" id="SSF50447">
    <property type="entry name" value="Translation proteins"/>
    <property type="match status" value="1"/>
</dbReference>
<keyword evidence="1 3" id="KW-0547">Nucleotide-binding</keyword>
<dbReference type="InterPro" id="IPR047042">
    <property type="entry name" value="BipA_II"/>
</dbReference>